<name>A0A1E7YMV5_9PROT</name>
<organism evidence="9 11">
    <name type="scientific">Acidithiobacillus caldus</name>
    <dbReference type="NCBI Taxonomy" id="33059"/>
    <lineage>
        <taxon>Bacteria</taxon>
        <taxon>Pseudomonadati</taxon>
        <taxon>Pseudomonadota</taxon>
        <taxon>Acidithiobacillia</taxon>
        <taxon>Acidithiobacillales</taxon>
        <taxon>Acidithiobacillaceae</taxon>
        <taxon>Acidithiobacillus</taxon>
    </lineage>
</organism>
<protein>
    <recommendedName>
        <fullName evidence="2">Integration host factor subunit alpha</fullName>
    </recommendedName>
</protein>
<dbReference type="GO" id="GO:0006310">
    <property type="term" value="P:DNA recombination"/>
    <property type="evidence" value="ECO:0007669"/>
    <property type="project" value="UniProtKB-KW"/>
</dbReference>
<dbReference type="PRINTS" id="PR01727">
    <property type="entry name" value="DNABINDINGHU"/>
</dbReference>
<dbReference type="Gene3D" id="4.10.520.10">
    <property type="entry name" value="IHF-like DNA-binding proteins"/>
    <property type="match status" value="1"/>
</dbReference>
<evidence type="ECO:0000313" key="10">
    <source>
        <dbReference type="EMBL" id="OFC44073.1"/>
    </source>
</evidence>
<keyword evidence="6" id="KW-0804">Transcription</keyword>
<reference evidence="11 12" key="1">
    <citation type="submission" date="2016-06" db="EMBL/GenBank/DDBJ databases">
        <title>Gene turnover analysis identifies the evolutionary adaptation of the extremophile Acidithiobacillus caldus.</title>
        <authorList>
            <person name="Zhang X."/>
        </authorList>
    </citation>
    <scope>NUCLEOTIDE SEQUENCE [LARGE SCALE GENOMIC DNA]</scope>
    <source>
        <strain evidence="9 11">DX</strain>
        <strain evidence="10 12">S1</strain>
    </source>
</reference>
<evidence type="ECO:0000256" key="1">
    <source>
        <dbReference type="ARBA" id="ARBA00010529"/>
    </source>
</evidence>
<dbReference type="RefSeq" id="WP_070114149.1">
    <property type="nucleotide sequence ID" value="NZ_LZYE01000189.1"/>
</dbReference>
<dbReference type="Proteomes" id="UP000175707">
    <property type="component" value="Unassembled WGS sequence"/>
</dbReference>
<keyword evidence="3" id="KW-0810">Translation regulation</keyword>
<dbReference type="EMBL" id="LZYE01000189">
    <property type="protein sequence ID" value="OFC35772.1"/>
    <property type="molecule type" value="Genomic_DNA"/>
</dbReference>
<dbReference type="GO" id="GO:0030527">
    <property type="term" value="F:structural constituent of chromatin"/>
    <property type="evidence" value="ECO:0007669"/>
    <property type="project" value="InterPro"/>
</dbReference>
<dbReference type="SUPFAM" id="SSF47729">
    <property type="entry name" value="IHF-like DNA-binding proteins"/>
    <property type="match status" value="1"/>
</dbReference>
<dbReference type="GO" id="GO:0009893">
    <property type="term" value="P:positive regulation of metabolic process"/>
    <property type="evidence" value="ECO:0007669"/>
    <property type="project" value="UniProtKB-ARBA"/>
</dbReference>
<dbReference type="InterPro" id="IPR010992">
    <property type="entry name" value="IHF-like_DNA-bd_dom_sf"/>
</dbReference>
<proteinExistence type="inferred from homology"/>
<evidence type="ECO:0000256" key="4">
    <source>
        <dbReference type="ARBA" id="ARBA00023015"/>
    </source>
</evidence>
<dbReference type="CDD" id="cd13835">
    <property type="entry name" value="IHF_A"/>
    <property type="match status" value="1"/>
</dbReference>
<dbReference type="Pfam" id="PF00216">
    <property type="entry name" value="Bac_DNA_binding"/>
    <property type="match status" value="1"/>
</dbReference>
<evidence type="ECO:0000256" key="2">
    <source>
        <dbReference type="ARBA" id="ARBA00018329"/>
    </source>
</evidence>
<dbReference type="PANTHER" id="PTHR33175:SF2">
    <property type="entry name" value="INTEGRATION HOST FACTOR SUBUNIT ALPHA"/>
    <property type="match status" value="1"/>
</dbReference>
<dbReference type="InterPro" id="IPR020816">
    <property type="entry name" value="Histone-like_DNA-bd_CS"/>
</dbReference>
<dbReference type="InterPro" id="IPR005684">
    <property type="entry name" value="IHF_alpha"/>
</dbReference>
<dbReference type="InterPro" id="IPR000119">
    <property type="entry name" value="Hist_DNA-bd"/>
</dbReference>
<comment type="similarity">
    <text evidence="1 8">Belongs to the bacterial histone-like protein family.</text>
</comment>
<dbReference type="AlphaFoldDB" id="A0A1E7YMV5"/>
<dbReference type="SMART" id="SM00411">
    <property type="entry name" value="BHL"/>
    <property type="match status" value="1"/>
</dbReference>
<evidence type="ECO:0000256" key="6">
    <source>
        <dbReference type="ARBA" id="ARBA00023163"/>
    </source>
</evidence>
<evidence type="ECO:0000313" key="12">
    <source>
        <dbReference type="Proteomes" id="UP000175707"/>
    </source>
</evidence>
<dbReference type="PANTHER" id="PTHR33175">
    <property type="entry name" value="DNA-BINDING PROTEIN HU"/>
    <property type="match status" value="1"/>
</dbReference>
<evidence type="ECO:0000256" key="5">
    <source>
        <dbReference type="ARBA" id="ARBA00023125"/>
    </source>
</evidence>
<dbReference type="GO" id="GO:0006355">
    <property type="term" value="P:regulation of DNA-templated transcription"/>
    <property type="evidence" value="ECO:0007669"/>
    <property type="project" value="InterPro"/>
</dbReference>
<evidence type="ECO:0000256" key="3">
    <source>
        <dbReference type="ARBA" id="ARBA00022845"/>
    </source>
</evidence>
<evidence type="ECO:0000256" key="8">
    <source>
        <dbReference type="RuleBase" id="RU003939"/>
    </source>
</evidence>
<dbReference type="Proteomes" id="UP000175616">
    <property type="component" value="Unassembled WGS sequence"/>
</dbReference>
<sequence length="103" mass="11593">MTVTKRDLTEHLYDVLGFSKRECKGLVEDFFDTIRETLAQGEDVKLSGFGNFTLREKRARPGLNPKTKERTVVSARRVVVFRAGPLLRSHCNPSDEDGSAPRA</sequence>
<keyword evidence="4" id="KW-0805">Transcription regulation</keyword>
<dbReference type="EMBL" id="LZYH01000959">
    <property type="protein sequence ID" value="OFC44073.1"/>
    <property type="molecule type" value="Genomic_DNA"/>
</dbReference>
<dbReference type="NCBIfam" id="NF001401">
    <property type="entry name" value="PRK00285.1"/>
    <property type="match status" value="1"/>
</dbReference>
<dbReference type="PROSITE" id="PS00045">
    <property type="entry name" value="HISTONE_LIKE"/>
    <property type="match status" value="1"/>
</dbReference>
<dbReference type="GO" id="GO:0006417">
    <property type="term" value="P:regulation of translation"/>
    <property type="evidence" value="ECO:0007669"/>
    <property type="project" value="UniProtKB-KW"/>
</dbReference>
<keyword evidence="5" id="KW-0238">DNA-binding</keyword>
<gene>
    <name evidence="9" type="ORF">BAE27_07085</name>
    <name evidence="10" type="ORF">BAE30_14370</name>
</gene>
<evidence type="ECO:0000256" key="7">
    <source>
        <dbReference type="ARBA" id="ARBA00023172"/>
    </source>
</evidence>
<keyword evidence="7" id="KW-0233">DNA recombination</keyword>
<evidence type="ECO:0000313" key="9">
    <source>
        <dbReference type="EMBL" id="OFC35772.1"/>
    </source>
</evidence>
<comment type="caution">
    <text evidence="9">The sequence shown here is derived from an EMBL/GenBank/DDBJ whole genome shotgun (WGS) entry which is preliminary data.</text>
</comment>
<dbReference type="GO" id="GO:0003677">
    <property type="term" value="F:DNA binding"/>
    <property type="evidence" value="ECO:0007669"/>
    <property type="project" value="UniProtKB-KW"/>
</dbReference>
<accession>A0A1E7YMV5</accession>
<evidence type="ECO:0000313" key="11">
    <source>
        <dbReference type="Proteomes" id="UP000175616"/>
    </source>
</evidence>
<dbReference type="GO" id="GO:0005829">
    <property type="term" value="C:cytosol"/>
    <property type="evidence" value="ECO:0007669"/>
    <property type="project" value="TreeGrafter"/>
</dbReference>